<feature type="region of interest" description="Disordered" evidence="5">
    <location>
        <begin position="569"/>
        <end position="644"/>
    </location>
</feature>
<dbReference type="InterPro" id="IPR019787">
    <property type="entry name" value="Znf_PHD-finger"/>
</dbReference>
<protein>
    <recommendedName>
        <fullName evidence="6">PHD-type domain-containing protein</fullName>
    </recommendedName>
</protein>
<evidence type="ECO:0000313" key="7">
    <source>
        <dbReference type="EMBL" id="KAJ2895934.1"/>
    </source>
</evidence>
<feature type="compositionally biased region" description="Basic and acidic residues" evidence="5">
    <location>
        <begin position="416"/>
        <end position="431"/>
    </location>
</feature>
<feature type="compositionally biased region" description="Polar residues" evidence="5">
    <location>
        <begin position="357"/>
        <end position="368"/>
    </location>
</feature>
<dbReference type="EMBL" id="JAKWBI020000366">
    <property type="protein sequence ID" value="KAJ2895934.1"/>
    <property type="molecule type" value="Genomic_DNA"/>
</dbReference>
<keyword evidence="3" id="KW-0862">Zinc</keyword>
<feature type="compositionally biased region" description="Polar residues" evidence="5">
    <location>
        <begin position="583"/>
        <end position="605"/>
    </location>
</feature>
<keyword evidence="2 4" id="KW-0863">Zinc-finger</keyword>
<organism evidence="7 8">
    <name type="scientific">Zalerion maritima</name>
    <dbReference type="NCBI Taxonomy" id="339359"/>
    <lineage>
        <taxon>Eukaryota</taxon>
        <taxon>Fungi</taxon>
        <taxon>Dikarya</taxon>
        <taxon>Ascomycota</taxon>
        <taxon>Pezizomycotina</taxon>
        <taxon>Sordariomycetes</taxon>
        <taxon>Lulworthiomycetidae</taxon>
        <taxon>Lulworthiales</taxon>
        <taxon>Lulworthiaceae</taxon>
        <taxon>Zalerion</taxon>
    </lineage>
</organism>
<feature type="compositionally biased region" description="Basic residues" evidence="5">
    <location>
        <begin position="958"/>
        <end position="975"/>
    </location>
</feature>
<evidence type="ECO:0000313" key="8">
    <source>
        <dbReference type="Proteomes" id="UP001201980"/>
    </source>
</evidence>
<dbReference type="InterPro" id="IPR001965">
    <property type="entry name" value="Znf_PHD"/>
</dbReference>
<evidence type="ECO:0000256" key="2">
    <source>
        <dbReference type="ARBA" id="ARBA00022771"/>
    </source>
</evidence>
<accession>A0AAD5WPW6</accession>
<dbReference type="SMART" id="SM00249">
    <property type="entry name" value="PHD"/>
    <property type="match status" value="1"/>
</dbReference>
<dbReference type="PROSITE" id="PS50016">
    <property type="entry name" value="ZF_PHD_2"/>
    <property type="match status" value="1"/>
</dbReference>
<keyword evidence="1" id="KW-0479">Metal-binding</keyword>
<dbReference type="AlphaFoldDB" id="A0AAD5WPW6"/>
<feature type="compositionally biased region" description="Low complexity" evidence="5">
    <location>
        <begin position="606"/>
        <end position="622"/>
    </location>
</feature>
<feature type="region of interest" description="Disordered" evidence="5">
    <location>
        <begin position="356"/>
        <end position="469"/>
    </location>
</feature>
<sequence length="975" mass="109048">MVKGQTATYIPSGIAPFEPSVPVEKEMFGFCTVPRSPPVCRVDYTYLQLPISKKWKNGVNKPLDIEEKVPPYGAWFAEVLLRLHGPMRKAAAHSLDRVQAAEGLERCEAAATNFTAFADPPSEINNPVFDFHPTSHPYPLLFLSTQGFTSMGHHCPSTSTNLKNGSHRPPGNNAERCHFCGGIALYWNPLFACERCGNSWHRICHNPPINPLLNNIRCWVCSICVTAESRNPIKSGARLNDTKSLRRGSRSFNEKKDMEPPSNGHGEKCVMYLDKAWNGLPWCPKQYEPPQWELGLVLRMASLTKYCLNNNIPLSMLWRPDTGVLVHAVEGGRHKYLGCNAVDAAMPEIRAARATMDGTSASVQSRGTPGSIPSLNSSSKPSRAPSTQPLNHTSPSGNSSNVSRMPVIPSKRKHVGDHERQRHAVKPERVSGSRLDINYVLNNSASPPTDLRTDTYKPREEIPDRPTPGDIEFLREKWKGDWVPPAYSSRVEPDAREVAVMKQITELLVEREKPLQLIWMRSGELGSDVMGLMIRCMNKTNTSILNYTAASAALEELQHILGREDGTRRTDQVLVRRPIPVRPNSTTSGPKFSIDSETSQLVVSQPPTQKSSPTKLTPTSTPIDITSVESASTKSNPKDSGSPCPKISSFDVAIYSQPGTTPPIGLEIPKLEPFYQEPEYLIHHGQSDPENYFCHLIGRSDEWYAEKQKEIAVRGGRKANFGKCKERLAKQLRDGFTPKPLDDFIWKHALLPETRGKPNLMDAMRMVRRMNKAVAAKADGTEQAKKEAKETPAITNDDKAEEMGVDRMETEETKTSVQINKKAKRTAPTKNKSLPKKTPATMKTKTKSKKGSSTEETDEMQNPRQKWEEVSAGRNSGPACELTPKYSDDSDLAEGFIEQQLERNSWHREHGSEENNEEEQEQEQEQEELKMTTRGMSTRSSSRRQKPAPAPAPEPLHKNLRQSRRKTRSGLKNRR</sequence>
<keyword evidence="8" id="KW-1185">Reference proteome</keyword>
<dbReference type="CDD" id="cd15489">
    <property type="entry name" value="PHD_SF"/>
    <property type="match status" value="1"/>
</dbReference>
<dbReference type="GO" id="GO:0008270">
    <property type="term" value="F:zinc ion binding"/>
    <property type="evidence" value="ECO:0007669"/>
    <property type="project" value="UniProtKB-KW"/>
</dbReference>
<feature type="compositionally biased region" description="Basic and acidic residues" evidence="5">
    <location>
        <begin position="900"/>
        <end position="913"/>
    </location>
</feature>
<dbReference type="Proteomes" id="UP001201980">
    <property type="component" value="Unassembled WGS sequence"/>
</dbReference>
<name>A0AAD5WPW6_9PEZI</name>
<comment type="caution">
    <text evidence="7">The sequence shown here is derived from an EMBL/GenBank/DDBJ whole genome shotgun (WGS) entry which is preliminary data.</text>
</comment>
<dbReference type="SUPFAM" id="SSF57903">
    <property type="entry name" value="FYVE/PHD zinc finger"/>
    <property type="match status" value="1"/>
</dbReference>
<evidence type="ECO:0000256" key="5">
    <source>
        <dbReference type="SAM" id="MobiDB-lite"/>
    </source>
</evidence>
<evidence type="ECO:0000256" key="1">
    <source>
        <dbReference type="ARBA" id="ARBA00022723"/>
    </source>
</evidence>
<proteinExistence type="predicted"/>
<feature type="domain" description="PHD-type" evidence="6">
    <location>
        <begin position="174"/>
        <end position="227"/>
    </location>
</feature>
<feature type="compositionally biased region" description="Polar residues" evidence="5">
    <location>
        <begin position="623"/>
        <end position="639"/>
    </location>
</feature>
<reference evidence="7" key="1">
    <citation type="submission" date="2022-07" db="EMBL/GenBank/DDBJ databases">
        <title>Draft genome sequence of Zalerion maritima ATCC 34329, a (micro)plastics degrading marine fungus.</title>
        <authorList>
            <person name="Paco A."/>
            <person name="Goncalves M.F.M."/>
            <person name="Rocha-Santos T.A.P."/>
            <person name="Alves A."/>
        </authorList>
    </citation>
    <scope>NUCLEOTIDE SEQUENCE</scope>
    <source>
        <strain evidence="7">ATCC 34329</strain>
    </source>
</reference>
<evidence type="ECO:0000256" key="3">
    <source>
        <dbReference type="ARBA" id="ARBA00022833"/>
    </source>
</evidence>
<dbReference type="InterPro" id="IPR011011">
    <property type="entry name" value="Znf_FYVE_PHD"/>
</dbReference>
<feature type="region of interest" description="Disordered" evidence="5">
    <location>
        <begin position="775"/>
        <end position="975"/>
    </location>
</feature>
<feature type="compositionally biased region" description="Basic and acidic residues" evidence="5">
    <location>
        <begin position="451"/>
        <end position="464"/>
    </location>
</feature>
<feature type="compositionally biased region" description="Polar residues" evidence="5">
    <location>
        <begin position="387"/>
        <end position="403"/>
    </location>
</feature>
<feature type="compositionally biased region" description="Low complexity" evidence="5">
    <location>
        <begin position="369"/>
        <end position="386"/>
    </location>
</feature>
<feature type="compositionally biased region" description="Acidic residues" evidence="5">
    <location>
        <begin position="914"/>
        <end position="926"/>
    </location>
</feature>
<dbReference type="InterPro" id="IPR013083">
    <property type="entry name" value="Znf_RING/FYVE/PHD"/>
</dbReference>
<gene>
    <name evidence="7" type="ORF">MKZ38_006016</name>
</gene>
<dbReference type="Gene3D" id="3.30.40.10">
    <property type="entry name" value="Zinc/RING finger domain, C3HC4 (zinc finger)"/>
    <property type="match status" value="1"/>
</dbReference>
<evidence type="ECO:0000259" key="6">
    <source>
        <dbReference type="PROSITE" id="PS50016"/>
    </source>
</evidence>
<feature type="compositionally biased region" description="Basic and acidic residues" evidence="5">
    <location>
        <begin position="779"/>
        <end position="814"/>
    </location>
</feature>
<evidence type="ECO:0000256" key="4">
    <source>
        <dbReference type="PROSITE-ProRule" id="PRU00146"/>
    </source>
</evidence>